<keyword evidence="1" id="KW-0863">Zinc-finger</keyword>
<name>A0A9J6CSZ3_POLVA</name>
<dbReference type="Gene3D" id="2.30.30.140">
    <property type="match status" value="1"/>
</dbReference>
<dbReference type="OrthoDB" id="10052065at2759"/>
<dbReference type="PROSITE" id="PS50103">
    <property type="entry name" value="ZF_C3H1"/>
    <property type="match status" value="1"/>
</dbReference>
<organism evidence="3 4">
    <name type="scientific">Polypedilum vanderplanki</name>
    <name type="common">Sleeping chironomid midge</name>
    <dbReference type="NCBI Taxonomy" id="319348"/>
    <lineage>
        <taxon>Eukaryota</taxon>
        <taxon>Metazoa</taxon>
        <taxon>Ecdysozoa</taxon>
        <taxon>Arthropoda</taxon>
        <taxon>Hexapoda</taxon>
        <taxon>Insecta</taxon>
        <taxon>Pterygota</taxon>
        <taxon>Neoptera</taxon>
        <taxon>Endopterygota</taxon>
        <taxon>Diptera</taxon>
        <taxon>Nematocera</taxon>
        <taxon>Chironomoidea</taxon>
        <taxon>Chironomidae</taxon>
        <taxon>Chironominae</taxon>
        <taxon>Polypedilum</taxon>
        <taxon>Polypedilum</taxon>
    </lineage>
</organism>
<dbReference type="SUPFAM" id="SSF63748">
    <property type="entry name" value="Tudor/PWWP/MBT"/>
    <property type="match status" value="1"/>
</dbReference>
<keyword evidence="1" id="KW-0862">Zinc</keyword>
<evidence type="ECO:0000259" key="2">
    <source>
        <dbReference type="PROSITE" id="PS50103"/>
    </source>
</evidence>
<evidence type="ECO:0000313" key="3">
    <source>
        <dbReference type="EMBL" id="KAG5685112.1"/>
    </source>
</evidence>
<protein>
    <recommendedName>
        <fullName evidence="2">C3H1-type domain-containing protein</fullName>
    </recommendedName>
</protein>
<dbReference type="GO" id="GO:0008270">
    <property type="term" value="F:zinc ion binding"/>
    <property type="evidence" value="ECO:0007669"/>
    <property type="project" value="UniProtKB-KW"/>
</dbReference>
<dbReference type="Gene3D" id="2.40.50.90">
    <property type="match status" value="1"/>
</dbReference>
<proteinExistence type="predicted"/>
<evidence type="ECO:0000256" key="1">
    <source>
        <dbReference type="PROSITE-ProRule" id="PRU00723"/>
    </source>
</evidence>
<dbReference type="InterPro" id="IPR002999">
    <property type="entry name" value="Tudor"/>
</dbReference>
<keyword evidence="1" id="KW-0479">Metal-binding</keyword>
<gene>
    <name evidence="3" type="ORF">PVAND_014309</name>
</gene>
<feature type="zinc finger region" description="C3H1-type" evidence="1">
    <location>
        <begin position="241"/>
        <end position="270"/>
    </location>
</feature>
<dbReference type="Pfam" id="PF00567">
    <property type="entry name" value="TUDOR"/>
    <property type="match status" value="1"/>
</dbReference>
<dbReference type="InterPro" id="IPR035437">
    <property type="entry name" value="SNase_OB-fold_sf"/>
</dbReference>
<keyword evidence="4" id="KW-1185">Reference proteome</keyword>
<dbReference type="AlphaFoldDB" id="A0A9J6CSZ3"/>
<dbReference type="GO" id="GO:0005737">
    <property type="term" value="C:cytoplasm"/>
    <property type="evidence" value="ECO:0007669"/>
    <property type="project" value="UniProtKB-ARBA"/>
</dbReference>
<sequence length="493" mass="57860">MAKKCEIFTAMIFHVEKDGRTFHLVREENLKKEIQLIRNSIKNNLSMINTPAINQKFIVDFEEICLRAIRLEDNQMQIQNAEDKIKFYLLDTGETIIASVINQKLKFYNMPNEIVNIEPLAFKVKWTGNNFNDEYQSPFSYRIYTFEILQSEPEIIVNIWPYDTNNDGDDEFAIKESSDEEIQKNDDDLNQISNVNCNEVSDDEEIEISGIKTTKKQWNQFMEDPFNTNNASIAVQGYITNDDKEMCKFYDPKTGACFKGVNCTKVHLPELKDGFETRDKGEIFYNGPRELELPIFGKSYDIILTHFISPNRFMCIYVKNFDKAWQLEKDMNSEEAIRSYEKLTNDPVYLELVVYENNGKFQRARVLQTSDIHKRFLIYLFDVGITLQTTLDKLYKWRTRFQFTDQLSTEMIIGNIKPIGTKIKEAIREIIKLQQQDRSYFKAFIIGYFDSLVCRLFDSNGNEISEILINRELVERKDIERLQALNELQCIPG</sequence>
<accession>A0A9J6CSZ3</accession>
<dbReference type="EMBL" id="JADBJN010000001">
    <property type="protein sequence ID" value="KAG5685112.1"/>
    <property type="molecule type" value="Genomic_DNA"/>
</dbReference>
<comment type="caution">
    <text evidence="3">The sequence shown here is derived from an EMBL/GenBank/DDBJ whole genome shotgun (WGS) entry which is preliminary data.</text>
</comment>
<dbReference type="InterPro" id="IPR000571">
    <property type="entry name" value="Znf_CCCH"/>
</dbReference>
<reference evidence="3" key="1">
    <citation type="submission" date="2021-03" db="EMBL/GenBank/DDBJ databases">
        <title>Chromosome level genome of the anhydrobiotic midge Polypedilum vanderplanki.</title>
        <authorList>
            <person name="Yoshida Y."/>
            <person name="Kikawada T."/>
            <person name="Gusev O."/>
        </authorList>
    </citation>
    <scope>NUCLEOTIDE SEQUENCE</scope>
    <source>
        <strain evidence="3">NIAS01</strain>
        <tissue evidence="3">Whole body or cell culture</tissue>
    </source>
</reference>
<evidence type="ECO:0000313" key="4">
    <source>
        <dbReference type="Proteomes" id="UP001107558"/>
    </source>
</evidence>
<feature type="domain" description="C3H1-type" evidence="2">
    <location>
        <begin position="241"/>
        <end position="270"/>
    </location>
</feature>
<dbReference type="Proteomes" id="UP001107558">
    <property type="component" value="Chromosome 1"/>
</dbReference>